<dbReference type="OrthoDB" id="77974at2759"/>
<feature type="coiled-coil region" evidence="1">
    <location>
        <begin position="167"/>
        <end position="194"/>
    </location>
</feature>
<accession>A0A1V9YMF3</accession>
<reference evidence="2 3" key="1">
    <citation type="journal article" date="2014" name="Genome Biol. Evol.">
        <title>The secreted proteins of Achlya hypogyna and Thraustotheca clavata identify the ancestral oomycete secretome and reveal gene acquisitions by horizontal gene transfer.</title>
        <authorList>
            <person name="Misner I."/>
            <person name="Blouin N."/>
            <person name="Leonard G."/>
            <person name="Richards T.A."/>
            <person name="Lane C.E."/>
        </authorList>
    </citation>
    <scope>NUCLEOTIDE SEQUENCE [LARGE SCALE GENOMIC DNA]</scope>
    <source>
        <strain evidence="2 3">ATCC 48635</strain>
    </source>
</reference>
<sequence>MATMATPAKEVGDEGKKRFKFNYEEDMELLRLIFKVEPYNAVHGSVAEKWEQIRSALCASLDKQFSARACKDRFSILMQSGFRFKESPTPEMLEESSRLLAAVRQRLDEVKYKGKCKPERGASVDILLPVDALDGSTPSPLNGTTLPVTGVSSKDMATFLRIVDGQLRVSAQQLEDAKEERKVKRQKLEFEQRRFDQEMAFRIQEAERRDRKDAEERAQRHEEFRLLMDLVKGNLLK</sequence>
<organism evidence="2 3">
    <name type="scientific">Achlya hypogyna</name>
    <name type="common">Oomycete</name>
    <name type="synonym">Protoachlya hypogyna</name>
    <dbReference type="NCBI Taxonomy" id="1202772"/>
    <lineage>
        <taxon>Eukaryota</taxon>
        <taxon>Sar</taxon>
        <taxon>Stramenopiles</taxon>
        <taxon>Oomycota</taxon>
        <taxon>Saprolegniomycetes</taxon>
        <taxon>Saprolegniales</taxon>
        <taxon>Achlyaceae</taxon>
        <taxon>Achlya</taxon>
    </lineage>
</organism>
<protein>
    <recommendedName>
        <fullName evidence="4">Myb-like domain-containing protein</fullName>
    </recommendedName>
</protein>
<keyword evidence="1" id="KW-0175">Coiled coil</keyword>
<keyword evidence="3" id="KW-1185">Reference proteome</keyword>
<dbReference type="EMBL" id="JNBR01001476">
    <property type="protein sequence ID" value="OQR86896.1"/>
    <property type="molecule type" value="Genomic_DNA"/>
</dbReference>
<evidence type="ECO:0000313" key="3">
    <source>
        <dbReference type="Proteomes" id="UP000243579"/>
    </source>
</evidence>
<gene>
    <name evidence="2" type="ORF">ACHHYP_09778</name>
</gene>
<evidence type="ECO:0000313" key="2">
    <source>
        <dbReference type="EMBL" id="OQR86896.1"/>
    </source>
</evidence>
<comment type="caution">
    <text evidence="2">The sequence shown here is derived from an EMBL/GenBank/DDBJ whole genome shotgun (WGS) entry which is preliminary data.</text>
</comment>
<evidence type="ECO:0000256" key="1">
    <source>
        <dbReference type="SAM" id="Coils"/>
    </source>
</evidence>
<dbReference type="AlphaFoldDB" id="A0A1V9YMF3"/>
<proteinExistence type="predicted"/>
<name>A0A1V9YMF3_ACHHY</name>
<evidence type="ECO:0008006" key="4">
    <source>
        <dbReference type="Google" id="ProtNLM"/>
    </source>
</evidence>
<dbReference type="Proteomes" id="UP000243579">
    <property type="component" value="Unassembled WGS sequence"/>
</dbReference>